<evidence type="ECO:0000256" key="4">
    <source>
        <dbReference type="ARBA" id="ARBA00022519"/>
    </source>
</evidence>
<feature type="transmembrane region" description="Helical" evidence="8">
    <location>
        <begin position="858"/>
        <end position="876"/>
    </location>
</feature>
<dbReference type="SUPFAM" id="SSF82693">
    <property type="entry name" value="Multidrug efflux transporter AcrB pore domain, PN1, PN2, PC1 and PC2 subdomains"/>
    <property type="match status" value="4"/>
</dbReference>
<evidence type="ECO:0000256" key="1">
    <source>
        <dbReference type="ARBA" id="ARBA00004429"/>
    </source>
</evidence>
<feature type="transmembrane region" description="Helical" evidence="8">
    <location>
        <begin position="955"/>
        <end position="974"/>
    </location>
</feature>
<name>A0A839ELX1_9HYPH</name>
<dbReference type="AlphaFoldDB" id="A0A839ELX1"/>
<keyword evidence="10" id="KW-1185">Reference proteome</keyword>
<evidence type="ECO:0000256" key="5">
    <source>
        <dbReference type="ARBA" id="ARBA00022692"/>
    </source>
</evidence>
<evidence type="ECO:0000256" key="2">
    <source>
        <dbReference type="ARBA" id="ARBA00022448"/>
    </source>
</evidence>
<dbReference type="InterPro" id="IPR001036">
    <property type="entry name" value="Acrflvin-R"/>
</dbReference>
<evidence type="ECO:0000256" key="8">
    <source>
        <dbReference type="SAM" id="Phobius"/>
    </source>
</evidence>
<dbReference type="SUPFAM" id="SSF82866">
    <property type="entry name" value="Multidrug efflux transporter AcrB transmembrane domain"/>
    <property type="match status" value="2"/>
</dbReference>
<dbReference type="GO" id="GO:0042910">
    <property type="term" value="F:xenobiotic transmembrane transporter activity"/>
    <property type="evidence" value="ECO:0007669"/>
    <property type="project" value="TreeGrafter"/>
</dbReference>
<keyword evidence="2" id="KW-0813">Transport</keyword>
<dbReference type="FunFam" id="1.20.1640.10:FF:000001">
    <property type="entry name" value="Efflux pump membrane transporter"/>
    <property type="match status" value="1"/>
</dbReference>
<evidence type="ECO:0000256" key="7">
    <source>
        <dbReference type="ARBA" id="ARBA00023136"/>
    </source>
</evidence>
<dbReference type="PRINTS" id="PR00702">
    <property type="entry name" value="ACRIFLAVINRP"/>
</dbReference>
<evidence type="ECO:0000256" key="3">
    <source>
        <dbReference type="ARBA" id="ARBA00022475"/>
    </source>
</evidence>
<dbReference type="InterPro" id="IPR027463">
    <property type="entry name" value="AcrB_DN_DC_subdom"/>
</dbReference>
<feature type="transmembrane region" description="Helical" evidence="8">
    <location>
        <begin position="334"/>
        <end position="353"/>
    </location>
</feature>
<dbReference type="RefSeq" id="WP_182550486.1">
    <property type="nucleotide sequence ID" value="NZ_JACGXN010000005.1"/>
</dbReference>
<dbReference type="PANTHER" id="PTHR32063:SF21">
    <property type="entry name" value="MULTIDRUG RESISTANCE PROTEIN MDTB"/>
    <property type="match status" value="1"/>
</dbReference>
<keyword evidence="3" id="KW-1003">Cell membrane</keyword>
<gene>
    <name evidence="9" type="ORF">FHW16_003571</name>
</gene>
<dbReference type="GO" id="GO:0005886">
    <property type="term" value="C:plasma membrane"/>
    <property type="evidence" value="ECO:0007669"/>
    <property type="project" value="UniProtKB-SubCell"/>
</dbReference>
<keyword evidence="4" id="KW-0997">Cell inner membrane</keyword>
<reference evidence="9 10" key="1">
    <citation type="submission" date="2020-07" db="EMBL/GenBank/DDBJ databases">
        <title>Genomic Encyclopedia of Type Strains, Phase IV (KMG-V): Genome sequencing to study the core and pangenomes of soil and plant-associated prokaryotes.</title>
        <authorList>
            <person name="Whitman W."/>
        </authorList>
    </citation>
    <scope>NUCLEOTIDE SEQUENCE [LARGE SCALE GENOMIC DNA]</scope>
    <source>
        <strain evidence="9 10">AN3</strain>
    </source>
</reference>
<dbReference type="Gene3D" id="3.30.70.1430">
    <property type="entry name" value="Multidrug efflux transporter AcrB pore domain"/>
    <property type="match status" value="2"/>
</dbReference>
<protein>
    <submittedName>
        <fullName evidence="9">HAE1 family hydrophobic/amphiphilic exporter-1</fullName>
    </submittedName>
</protein>
<evidence type="ECO:0000256" key="6">
    <source>
        <dbReference type="ARBA" id="ARBA00022989"/>
    </source>
</evidence>
<dbReference type="PANTHER" id="PTHR32063">
    <property type="match status" value="1"/>
</dbReference>
<feature type="transmembrane region" description="Helical" evidence="8">
    <location>
        <begin position="909"/>
        <end position="934"/>
    </location>
</feature>
<dbReference type="Gene3D" id="3.30.70.1440">
    <property type="entry name" value="Multidrug efflux transporter AcrB pore domain"/>
    <property type="match status" value="1"/>
</dbReference>
<proteinExistence type="predicted"/>
<feature type="transmembrane region" description="Helical" evidence="8">
    <location>
        <begin position="986"/>
        <end position="1011"/>
    </location>
</feature>
<feature type="transmembrane region" description="Helical" evidence="8">
    <location>
        <begin position="463"/>
        <end position="486"/>
    </location>
</feature>
<evidence type="ECO:0000313" key="9">
    <source>
        <dbReference type="EMBL" id="MBA8879852.1"/>
    </source>
</evidence>
<feature type="transmembrane region" description="Helical" evidence="8">
    <location>
        <begin position="431"/>
        <end position="451"/>
    </location>
</feature>
<dbReference type="EMBL" id="JACGXN010000005">
    <property type="protein sequence ID" value="MBA8879852.1"/>
    <property type="molecule type" value="Genomic_DNA"/>
</dbReference>
<feature type="transmembrane region" description="Helical" evidence="8">
    <location>
        <begin position="525"/>
        <end position="544"/>
    </location>
</feature>
<organism evidence="9 10">
    <name type="scientific">Phyllobacterium myrsinacearum</name>
    <dbReference type="NCBI Taxonomy" id="28101"/>
    <lineage>
        <taxon>Bacteria</taxon>
        <taxon>Pseudomonadati</taxon>
        <taxon>Pseudomonadota</taxon>
        <taxon>Alphaproteobacteria</taxon>
        <taxon>Hyphomicrobiales</taxon>
        <taxon>Phyllobacteriaceae</taxon>
        <taxon>Phyllobacterium</taxon>
    </lineage>
</organism>
<dbReference type="Gene3D" id="3.30.2090.10">
    <property type="entry name" value="Multidrug efflux transporter AcrB TolC docking domain, DN and DC subdomains"/>
    <property type="match status" value="2"/>
</dbReference>
<dbReference type="Proteomes" id="UP000549052">
    <property type="component" value="Unassembled WGS sequence"/>
</dbReference>
<dbReference type="Gene3D" id="1.20.1640.10">
    <property type="entry name" value="Multidrug efflux transporter AcrB transmembrane domain"/>
    <property type="match status" value="2"/>
</dbReference>
<keyword evidence="5 8" id="KW-0812">Transmembrane</keyword>
<sequence length="1044" mass="111935">MNISAIFIRRPIATILLSVAMAASGLFAYQFLPVAALPQVDFPVISVSAQLPGAAPDTMANAVATPLIKQFATIPSVSTISATSTQGQTRVTIEFELDRNIDQAAADVEAAIARTLKQLPANMTTPPSYRKTNPADAPILLVALQSDTAQLSKLDDYAEQVISPSLSTVDGVGEVQVFGAKQFAVRIEVDPNAMTARGIGIDELTNAVADNNSIAPVGTLTSPTQQMAIEADTQSKNADTFRQILIASPNGKPVRLGDVARVVDSVANTQTESRYDGKKALVLAVFRQPGANTVDVVDRVRTMLPKFAEELGASTSLNVLNDRSTSIRQAVTDVQFTLVLIIGLVVMVIFVFLRRIAATLIPTVAVPLSLIATLGVMYVFGFSIDNISLLGLTLSVGLVVDDAIVMLENISRHIEEGMSPREAALKGSEEIGFTIVSITASLVAVFIPVLLMGGVVGRIFNEFAVVVTVAIVASALISLTLTPMLCSHMPAIPHENGKGKKPFTERVFDAVLDGYRRMLDICLKFRIVVLGVFLLTVIATLYLFSSIDKGFLPTEDIGQLSISTEARQDISFDAMVALQKQVADVLMSKPYVAHVASTIGGGFNSASLNQGSFFVELKPKSERLALDPLLTDLRQSLAKVPGINSYPIAIQNLRIGSTSSRAQYQFVLQGINADDLYAWSQKYLLALQQDRQYFADVTSDLQNNALQANLVIDADKARLLGITSTQLRNSLYYAFGTNQASTIFSTGDSYEVILELDPSIPWTTDKLDQMQIRSTTTGKLIPLSAFAHVERRAGLLAVSQLSQLPAVTISFNLPQGIALGRAVEEINKIKAELNVPDSIASTFTGTAKVFQQALSNQGLLIIAAILTIYIVLGILYESFIHPLTILTGLPAAAAGALATLELFGFDLSVIAIIGMLMLIGIVKKNAIMMVDFALVRQRAGDTPHDAIREACLVRFRPIMMTTLAALMGTLPIAIGAGASSELRQPLGVAVVGGLFASQILTLFITPVIFLYMEDMSRGSANLWRKVFHKRGTPSTGPAAAHPAE</sequence>
<keyword evidence="6 8" id="KW-1133">Transmembrane helix</keyword>
<feature type="transmembrane region" description="Helical" evidence="8">
    <location>
        <begin position="360"/>
        <end position="381"/>
    </location>
</feature>
<evidence type="ECO:0000313" key="10">
    <source>
        <dbReference type="Proteomes" id="UP000549052"/>
    </source>
</evidence>
<accession>A0A839ELX1</accession>
<dbReference type="Gene3D" id="3.30.70.1320">
    <property type="entry name" value="Multidrug efflux transporter AcrB pore domain like"/>
    <property type="match status" value="1"/>
</dbReference>
<comment type="subcellular location">
    <subcellularLocation>
        <location evidence="1">Cell inner membrane</location>
        <topology evidence="1">Multi-pass membrane protein</topology>
    </subcellularLocation>
</comment>
<keyword evidence="7 8" id="KW-0472">Membrane</keyword>
<dbReference type="Pfam" id="PF00873">
    <property type="entry name" value="ACR_tran"/>
    <property type="match status" value="1"/>
</dbReference>
<comment type="caution">
    <text evidence="9">The sequence shown here is derived from an EMBL/GenBank/DDBJ whole genome shotgun (WGS) entry which is preliminary data.</text>
</comment>
<dbReference type="SUPFAM" id="SSF82714">
    <property type="entry name" value="Multidrug efflux transporter AcrB TolC docking domain, DN and DC subdomains"/>
    <property type="match status" value="2"/>
</dbReference>